<feature type="transmembrane region" description="Helical" evidence="7">
    <location>
        <begin position="57"/>
        <end position="76"/>
    </location>
</feature>
<name>A0A377TD10_9GAMM</name>
<feature type="transmembrane region" description="Helical" evidence="7">
    <location>
        <begin position="82"/>
        <end position="100"/>
    </location>
</feature>
<evidence type="ECO:0000256" key="1">
    <source>
        <dbReference type="ARBA" id="ARBA00004651"/>
    </source>
</evidence>
<keyword evidence="6 7" id="KW-0472">Membrane</keyword>
<feature type="transmembrane region" description="Helical" evidence="7">
    <location>
        <begin position="490"/>
        <end position="512"/>
    </location>
</feature>
<feature type="transmembrane region" description="Helical" evidence="7">
    <location>
        <begin position="34"/>
        <end position="50"/>
    </location>
</feature>
<keyword evidence="4 7" id="KW-0812">Transmembrane</keyword>
<feature type="transmembrane region" description="Helical" evidence="7">
    <location>
        <begin position="107"/>
        <end position="122"/>
    </location>
</feature>
<dbReference type="PANTHER" id="PTHR30509:SF9">
    <property type="entry name" value="MULTIDRUG RESISTANCE PROTEIN MDTO"/>
    <property type="match status" value="1"/>
</dbReference>
<dbReference type="EMBL" id="UGGO01000002">
    <property type="protein sequence ID" value="STS10713.1"/>
    <property type="molecule type" value="Genomic_DNA"/>
</dbReference>
<keyword evidence="5 7" id="KW-1133">Transmembrane helix</keyword>
<gene>
    <name evidence="8" type="primary">aaeB_3</name>
    <name evidence="8" type="ORF">NCTC12157_05312</name>
</gene>
<keyword evidence="3" id="KW-1003">Cell membrane</keyword>
<evidence type="ECO:0000256" key="3">
    <source>
        <dbReference type="ARBA" id="ARBA00022475"/>
    </source>
</evidence>
<evidence type="ECO:0000256" key="5">
    <source>
        <dbReference type="ARBA" id="ARBA00022989"/>
    </source>
</evidence>
<evidence type="ECO:0000256" key="6">
    <source>
        <dbReference type="ARBA" id="ARBA00023136"/>
    </source>
</evidence>
<comment type="subcellular location">
    <subcellularLocation>
        <location evidence="1">Cell membrane</location>
        <topology evidence="1">Multi-pass membrane protein</topology>
    </subcellularLocation>
</comment>
<organism evidence="8 9">
    <name type="scientific">Ewingella americana</name>
    <dbReference type="NCBI Taxonomy" id="41202"/>
    <lineage>
        <taxon>Bacteria</taxon>
        <taxon>Pseudomonadati</taxon>
        <taxon>Pseudomonadota</taxon>
        <taxon>Gammaproteobacteria</taxon>
        <taxon>Enterobacterales</taxon>
        <taxon>Yersiniaceae</taxon>
        <taxon>Ewingella</taxon>
    </lineage>
</organism>
<evidence type="ECO:0000313" key="9">
    <source>
        <dbReference type="Proteomes" id="UP000254304"/>
    </source>
</evidence>
<feature type="transmembrane region" description="Helical" evidence="7">
    <location>
        <begin position="142"/>
        <end position="159"/>
    </location>
</feature>
<accession>A0A377TD10</accession>
<protein>
    <submittedName>
        <fullName evidence="8">p-hydroxybenzoic acid efflux pump subunit AaeB</fullName>
    </submittedName>
</protein>
<evidence type="ECO:0000256" key="2">
    <source>
        <dbReference type="ARBA" id="ARBA00022448"/>
    </source>
</evidence>
<feature type="transmembrane region" description="Helical" evidence="7">
    <location>
        <begin position="414"/>
        <end position="434"/>
    </location>
</feature>
<dbReference type="Proteomes" id="UP000254304">
    <property type="component" value="Unassembled WGS sequence"/>
</dbReference>
<evidence type="ECO:0000256" key="4">
    <source>
        <dbReference type="ARBA" id="ARBA00022692"/>
    </source>
</evidence>
<feature type="transmembrane region" description="Helical" evidence="7">
    <location>
        <begin position="360"/>
        <end position="382"/>
    </location>
</feature>
<evidence type="ECO:0000313" key="8">
    <source>
        <dbReference type="EMBL" id="STS10713.1"/>
    </source>
</evidence>
<dbReference type="AlphaFoldDB" id="A0A377TD10"/>
<keyword evidence="2" id="KW-0813">Transport</keyword>
<dbReference type="InterPro" id="IPR006726">
    <property type="entry name" value="PHBA_efflux_AaeB/fusaric-R"/>
</dbReference>
<evidence type="ECO:0000256" key="7">
    <source>
        <dbReference type="SAM" id="Phobius"/>
    </source>
</evidence>
<feature type="transmembrane region" description="Helical" evidence="7">
    <location>
        <begin position="7"/>
        <end position="28"/>
    </location>
</feature>
<sequence>MKWFSKSAVLFSLKTCFAAFLALYIALALNLDKPAWSIASVFIASQLYSASTLSKSVFRLLGTMLGGLFILLIYPATVQLPLLFSLCVSAWVALCLYLSLHDRTPRSYVFMLAGYSAAIMGFPDVTSPQAITYTVLSRIEEIGVAIVCSSLIHSLILPVSMSNILEKSITDWYDSAKKLCNALLTAPTPEKSPDHENILIQMAGYPANVEVLITHCIFEGNAARKLIRLVTVQYQHLSYLVPTLTSIELRLNMLAQRQIAFPENVQQTFRHFLLWLNNNDKAEDSATIQQNIAQTQTELQQAHQSNAMNVEDSLLLNGLLDRLGDFVRIAEANFSVGKRVDNFDDNKAKRSTAHWHIDKGMLLLSSFTAFLVTFLCCLFWIGSGWKDGATAPMMAAILCSFFAAMDNPVAPMKVFLTGVVVATAISIFYVSMLIPLTTTFEALVICLFPGLFVLGVLIANPATNLLGLIIATQIPGLISLGHHFKPDPLATLNGAISSLVGVLIGVVVTAIIRSKRPSWTARRALLRGIKELIQFLAEIKLHRASLNTRQRFVARMLDKVNVILPRKKNDTTEELASGGDLITEVWLGANYYDFHMKNQELLADHIHATDRIFYELKGYLKARLKSFQASPHPKLLREIDLLLIKLEAQSSKDARYYAPMLSLFNIRLVLFSRSHWPSFE</sequence>
<dbReference type="GO" id="GO:0022857">
    <property type="term" value="F:transmembrane transporter activity"/>
    <property type="evidence" value="ECO:0007669"/>
    <property type="project" value="InterPro"/>
</dbReference>
<proteinExistence type="predicted"/>
<dbReference type="GO" id="GO:0005886">
    <property type="term" value="C:plasma membrane"/>
    <property type="evidence" value="ECO:0007669"/>
    <property type="project" value="UniProtKB-SubCell"/>
</dbReference>
<dbReference type="PANTHER" id="PTHR30509">
    <property type="entry name" value="P-HYDROXYBENZOIC ACID EFFLUX PUMP SUBUNIT-RELATED"/>
    <property type="match status" value="1"/>
</dbReference>
<reference evidence="8 9" key="1">
    <citation type="submission" date="2018-06" db="EMBL/GenBank/DDBJ databases">
        <authorList>
            <consortium name="Pathogen Informatics"/>
            <person name="Doyle S."/>
        </authorList>
    </citation>
    <scope>NUCLEOTIDE SEQUENCE [LARGE SCALE GENOMIC DNA]</scope>
    <source>
        <strain evidence="8 9">NCTC12157</strain>
    </source>
</reference>
<dbReference type="Pfam" id="PF04632">
    <property type="entry name" value="FUSC"/>
    <property type="match status" value="1"/>
</dbReference>